<dbReference type="InterPro" id="IPR013087">
    <property type="entry name" value="Znf_C2H2_type"/>
</dbReference>
<sequence>MTIDTDQSWKCEHCSAHFLTSELLIKHWAEYQALASTLQDCMEHAKLALQDNESQLPEFEIKRDTRCPYEGCTHQEPFAKGQYLRRHFLYNHMTCDKPEVCVYCYEVFRSPSAYIAHQRRIHSSEVGETKSTYTKKTVQELRQRSDAQLKKALDGASREGHRRAPSPRDVSDSNHLGSREASFADGRRPFKKRKHAADTQPQPDQFTSEEGLRFIQDGDELRGQPETPKPTGCRDEETPPRRQWPDPGQQQSNADTSMESGQCVEQELAFPSCAEAPRHPPYLRTVLASETP</sequence>
<dbReference type="AlphaFoldDB" id="A0A2S4KRV0"/>
<feature type="region of interest" description="Disordered" evidence="2">
    <location>
        <begin position="150"/>
        <end position="292"/>
    </location>
</feature>
<proteinExistence type="predicted"/>
<keyword evidence="1" id="KW-0862">Zinc</keyword>
<dbReference type="SMART" id="SM00355">
    <property type="entry name" value="ZnF_C2H2"/>
    <property type="match status" value="3"/>
</dbReference>
<evidence type="ECO:0000256" key="1">
    <source>
        <dbReference type="PROSITE-ProRule" id="PRU00042"/>
    </source>
</evidence>
<dbReference type="EMBL" id="PKSG01000773">
    <property type="protein sequence ID" value="POR32901.1"/>
    <property type="molecule type" value="Genomic_DNA"/>
</dbReference>
<feature type="compositionally biased region" description="Polar residues" evidence="2">
    <location>
        <begin position="248"/>
        <end position="260"/>
    </location>
</feature>
<protein>
    <recommendedName>
        <fullName evidence="3">C2H2-type domain-containing protein</fullName>
    </recommendedName>
</protein>
<dbReference type="Proteomes" id="UP000237481">
    <property type="component" value="Unassembled WGS sequence"/>
</dbReference>
<evidence type="ECO:0000259" key="3">
    <source>
        <dbReference type="PROSITE" id="PS50157"/>
    </source>
</evidence>
<dbReference type="GO" id="GO:0008270">
    <property type="term" value="F:zinc ion binding"/>
    <property type="evidence" value="ECO:0007669"/>
    <property type="project" value="UniProtKB-KW"/>
</dbReference>
<feature type="domain" description="C2H2-type" evidence="3">
    <location>
        <begin position="99"/>
        <end position="127"/>
    </location>
</feature>
<keyword evidence="1" id="KW-0863">Zinc-finger</keyword>
<feature type="compositionally biased region" description="Basic and acidic residues" evidence="2">
    <location>
        <begin position="150"/>
        <end position="159"/>
    </location>
</feature>
<comment type="caution">
    <text evidence="4">The sequence shown here is derived from an EMBL/GenBank/DDBJ whole genome shotgun (WGS) entry which is preliminary data.</text>
</comment>
<evidence type="ECO:0000313" key="5">
    <source>
        <dbReference type="Proteomes" id="UP000237481"/>
    </source>
</evidence>
<dbReference type="PROSITE" id="PS50157">
    <property type="entry name" value="ZINC_FINGER_C2H2_2"/>
    <property type="match status" value="1"/>
</dbReference>
<dbReference type="PROSITE" id="PS00028">
    <property type="entry name" value="ZINC_FINGER_C2H2_1"/>
    <property type="match status" value="1"/>
</dbReference>
<evidence type="ECO:0000313" key="4">
    <source>
        <dbReference type="EMBL" id="POR32901.1"/>
    </source>
</evidence>
<reference evidence="4 5" key="1">
    <citation type="submission" date="2018-01" db="EMBL/GenBank/DDBJ databases">
        <title>Harnessing the power of phylogenomics to disentangle the directionality and signatures of interkingdom host jumping in the parasitic fungal genus Tolypocladium.</title>
        <authorList>
            <person name="Quandt C.A."/>
            <person name="Patterson W."/>
            <person name="Spatafora J.W."/>
        </authorList>
    </citation>
    <scope>NUCLEOTIDE SEQUENCE [LARGE SCALE GENOMIC DNA]</scope>
    <source>
        <strain evidence="4 5">NRBC 100945</strain>
    </source>
</reference>
<feature type="compositionally biased region" description="Polar residues" evidence="2">
    <location>
        <begin position="199"/>
        <end position="208"/>
    </location>
</feature>
<evidence type="ECO:0000256" key="2">
    <source>
        <dbReference type="SAM" id="MobiDB-lite"/>
    </source>
</evidence>
<keyword evidence="1" id="KW-0479">Metal-binding</keyword>
<dbReference type="STRING" id="94208.A0A2S4KRV0"/>
<gene>
    <name evidence="4" type="ORF">TPAR_06904</name>
</gene>
<accession>A0A2S4KRV0</accession>
<organism evidence="4 5">
    <name type="scientific">Tolypocladium paradoxum</name>
    <dbReference type="NCBI Taxonomy" id="94208"/>
    <lineage>
        <taxon>Eukaryota</taxon>
        <taxon>Fungi</taxon>
        <taxon>Dikarya</taxon>
        <taxon>Ascomycota</taxon>
        <taxon>Pezizomycotina</taxon>
        <taxon>Sordariomycetes</taxon>
        <taxon>Hypocreomycetidae</taxon>
        <taxon>Hypocreales</taxon>
        <taxon>Ophiocordycipitaceae</taxon>
        <taxon>Tolypocladium</taxon>
    </lineage>
</organism>
<keyword evidence="5" id="KW-1185">Reference proteome</keyword>
<feature type="compositionally biased region" description="Basic and acidic residues" evidence="2">
    <location>
        <begin position="232"/>
        <end position="244"/>
    </location>
</feature>
<name>A0A2S4KRV0_9HYPO</name>